<gene>
    <name evidence="8" type="primary">csm5</name>
    <name evidence="8" type="ORF">LPQ35_07180</name>
</gene>
<evidence type="ECO:0000256" key="3">
    <source>
        <dbReference type="ARBA" id="ARBA00016113"/>
    </source>
</evidence>
<dbReference type="PANTHER" id="PTHR38007:SF1">
    <property type="entry name" value="CRISPR SYSTEM CMS PROTEIN CSM5"/>
    <property type="match status" value="1"/>
</dbReference>
<evidence type="ECO:0000256" key="6">
    <source>
        <dbReference type="ARBA" id="ARBA00031720"/>
    </source>
</evidence>
<comment type="similarity">
    <text evidence="2">Belongs to the CRISPR-associated Csm5 family.</text>
</comment>
<keyword evidence="4" id="KW-0694">RNA-binding</keyword>
<dbReference type="GeneID" id="90449459"/>
<dbReference type="PANTHER" id="PTHR38007">
    <property type="entry name" value="CRISPR SYSTEM CMS PROTEIN CSM5"/>
    <property type="match status" value="1"/>
</dbReference>
<dbReference type="InterPro" id="IPR005537">
    <property type="entry name" value="RAMP_III_fam"/>
</dbReference>
<evidence type="ECO:0000313" key="8">
    <source>
        <dbReference type="EMBL" id="XAT63038.1"/>
    </source>
</evidence>
<evidence type="ECO:0000259" key="7">
    <source>
        <dbReference type="Pfam" id="PF03787"/>
    </source>
</evidence>
<proteinExistence type="inferred from homology"/>
<organism evidence="8 9">
    <name type="scientific">Geoglobus acetivorans</name>
    <dbReference type="NCBI Taxonomy" id="565033"/>
    <lineage>
        <taxon>Archaea</taxon>
        <taxon>Methanobacteriati</taxon>
        <taxon>Methanobacteriota</taxon>
        <taxon>Archaeoglobi</taxon>
        <taxon>Archaeoglobales</taxon>
        <taxon>Archaeoglobaceae</taxon>
        <taxon>Geoglobus</taxon>
    </lineage>
</organism>
<dbReference type="RefSeq" id="WP_193808196.1">
    <property type="nucleotide sequence ID" value="NZ_CP087714.1"/>
</dbReference>
<evidence type="ECO:0000256" key="5">
    <source>
        <dbReference type="ARBA" id="ARBA00023118"/>
    </source>
</evidence>
<evidence type="ECO:0000256" key="4">
    <source>
        <dbReference type="ARBA" id="ARBA00022884"/>
    </source>
</evidence>
<feature type="domain" description="CRISPR type III-associated protein" evidence="7">
    <location>
        <begin position="3"/>
        <end position="287"/>
    </location>
</feature>
<accession>A0ABZ3H0G7</accession>
<evidence type="ECO:0000256" key="2">
    <source>
        <dbReference type="ARBA" id="ARBA00006680"/>
    </source>
</evidence>
<sequence length="343" mass="39557">MRLEILTPTHIGSGDKYLAIDYVIKRDRVIFIDSMKFFEEIEKMGFDAVDVASKIGRGEKSIEDYVSNISKIKVREAPFFGRFARKEILMHIRTCGKPYIPGSSIKGAIRTAFLWKEVKENRSLLDWTIHQIKNELRGKRYLQRKDLTKLDDNLERKVFRKTNLSGKDGDPKNDLLRALRISDSAFFDSCSVYQINYLGMRNFSVLAECVDSGQKTEVEIDVDEFTLQYLNQKVDLDSIASASREFAEEVVKAETSRGYPEEVKREFRNVLEAKGIILRIGWGTGWYSSTIGTLLKTHPEFEGLRRKLGLGRNPRTNRFSRNFPLIRRVTSDNKPLGWVSIHD</sequence>
<reference evidence="8 9" key="1">
    <citation type="submission" date="2021-11" db="EMBL/GenBank/DDBJ databases">
        <title>Whole genome of Geoglobus acetivorans.</title>
        <authorList>
            <person name="Liu D."/>
        </authorList>
    </citation>
    <scope>NUCLEOTIDE SEQUENCE [LARGE SCALE GENOMIC DNA]</scope>
    <source>
        <strain evidence="8 9">SBH6</strain>
    </source>
</reference>
<keyword evidence="9" id="KW-1185">Reference proteome</keyword>
<name>A0ABZ3H0G7_GEOAI</name>
<protein>
    <recommendedName>
        <fullName evidence="3">CRISPR system Cms protein Csm5</fullName>
    </recommendedName>
    <alternativeName>
        <fullName evidence="6">CRISPR type III A-associated protein Csm5</fullName>
    </alternativeName>
</protein>
<evidence type="ECO:0000256" key="1">
    <source>
        <dbReference type="ARBA" id="ARBA00003088"/>
    </source>
</evidence>
<dbReference type="InterPro" id="IPR010173">
    <property type="entry name" value="CRISPR-assoc_Csm5"/>
</dbReference>
<dbReference type="NCBIfam" id="TIGR01899">
    <property type="entry name" value="cas_TM1807_csm5"/>
    <property type="match status" value="1"/>
</dbReference>
<dbReference type="Pfam" id="PF03787">
    <property type="entry name" value="RAMPs"/>
    <property type="match status" value="1"/>
</dbReference>
<dbReference type="EMBL" id="CP087714">
    <property type="protein sequence ID" value="XAT63038.1"/>
    <property type="molecule type" value="Genomic_DNA"/>
</dbReference>
<comment type="function">
    <text evidence="1">This subunit might be involved in maturation of a crRNA intermediate to its mature form.</text>
</comment>
<dbReference type="Proteomes" id="UP001492541">
    <property type="component" value="Chromosome"/>
</dbReference>
<evidence type="ECO:0000313" key="9">
    <source>
        <dbReference type="Proteomes" id="UP001492541"/>
    </source>
</evidence>
<keyword evidence="5" id="KW-0051">Antiviral defense</keyword>